<dbReference type="EMBL" id="LQYN01000129">
    <property type="protein sequence ID" value="KYC89888.1"/>
    <property type="molecule type" value="Genomic_DNA"/>
</dbReference>
<name>A0A150KKC0_9BACI</name>
<keyword evidence="2" id="KW-1185">Reference proteome</keyword>
<gene>
    <name evidence="1" type="ORF">B4102_3895</name>
</gene>
<comment type="caution">
    <text evidence="1">The sequence shown here is derived from an EMBL/GenBank/DDBJ whole genome shotgun (WGS) entry which is preliminary data.</text>
</comment>
<dbReference type="AlphaFoldDB" id="A0A150KKC0"/>
<evidence type="ECO:0000313" key="1">
    <source>
        <dbReference type="EMBL" id="KYC89888.1"/>
    </source>
</evidence>
<proteinExistence type="predicted"/>
<reference evidence="1 2" key="1">
    <citation type="submission" date="2016-01" db="EMBL/GenBank/DDBJ databases">
        <title>Genome Sequences of Twelve Sporeforming Bacillus Species Isolated from Foods.</title>
        <authorList>
            <person name="Berendsen E.M."/>
            <person name="Wells-Bennik M.H."/>
            <person name="Krawcyk A.O."/>
            <person name="De Jong A."/>
            <person name="Holsappel S."/>
            <person name="Eijlander R.T."/>
            <person name="Kuipers O.P."/>
        </authorList>
    </citation>
    <scope>NUCLEOTIDE SEQUENCE [LARGE SCALE GENOMIC DNA]</scope>
    <source>
        <strain evidence="1 2">B4102</strain>
    </source>
</reference>
<dbReference type="Proteomes" id="UP000075666">
    <property type="component" value="Unassembled WGS sequence"/>
</dbReference>
<dbReference type="PATRIC" id="fig|46224.3.peg.1039"/>
<sequence length="39" mass="4831">MFFLYEKEIIKVMKVIIFFIKKTKVSLYTRTSKGNFFYK</sequence>
<organism evidence="1 2">
    <name type="scientific">Heyndrickxia sporothermodurans</name>
    <dbReference type="NCBI Taxonomy" id="46224"/>
    <lineage>
        <taxon>Bacteria</taxon>
        <taxon>Bacillati</taxon>
        <taxon>Bacillota</taxon>
        <taxon>Bacilli</taxon>
        <taxon>Bacillales</taxon>
        <taxon>Bacillaceae</taxon>
        <taxon>Heyndrickxia</taxon>
    </lineage>
</organism>
<accession>A0A150KKC0</accession>
<evidence type="ECO:0000313" key="2">
    <source>
        <dbReference type="Proteomes" id="UP000075666"/>
    </source>
</evidence>
<protein>
    <submittedName>
        <fullName evidence="1">Uncharacterized protein</fullName>
    </submittedName>
</protein>